<protein>
    <submittedName>
        <fullName evidence="3">Putative e set</fullName>
    </submittedName>
</protein>
<evidence type="ECO:0000313" key="4">
    <source>
        <dbReference type="Proteomes" id="UP000285405"/>
    </source>
</evidence>
<organism evidence="3 4">
    <name type="scientific">Golovinomyces cichoracearum</name>
    <dbReference type="NCBI Taxonomy" id="62708"/>
    <lineage>
        <taxon>Eukaryota</taxon>
        <taxon>Fungi</taxon>
        <taxon>Dikarya</taxon>
        <taxon>Ascomycota</taxon>
        <taxon>Pezizomycotina</taxon>
        <taxon>Leotiomycetes</taxon>
        <taxon>Erysiphales</taxon>
        <taxon>Erysiphaceae</taxon>
        <taxon>Golovinomyces</taxon>
    </lineage>
</organism>
<dbReference type="PANTHER" id="PTHR11188">
    <property type="entry name" value="ARRESTIN DOMAIN CONTAINING PROTEIN"/>
    <property type="match status" value="1"/>
</dbReference>
<dbReference type="CDD" id="cd22952">
    <property type="entry name" value="ART10-like"/>
    <property type="match status" value="1"/>
</dbReference>
<dbReference type="InterPro" id="IPR014752">
    <property type="entry name" value="Arrestin-like_C"/>
</dbReference>
<dbReference type="InterPro" id="IPR011021">
    <property type="entry name" value="Arrestin-like_N"/>
</dbReference>
<dbReference type="PANTHER" id="PTHR11188:SF166">
    <property type="entry name" value="ARRESTIN (OR S-ANTIGEN), N-TERMINAL DOMAIN PROTEIN (AFU_ORTHOLOGUE AFUA_7G02050)"/>
    <property type="match status" value="1"/>
</dbReference>
<dbReference type="Pfam" id="PF00339">
    <property type="entry name" value="Arrestin_N"/>
    <property type="match status" value="1"/>
</dbReference>
<dbReference type="GO" id="GO:0005829">
    <property type="term" value="C:cytosol"/>
    <property type="evidence" value="ECO:0007669"/>
    <property type="project" value="TreeGrafter"/>
</dbReference>
<dbReference type="GO" id="GO:0031625">
    <property type="term" value="F:ubiquitin protein ligase binding"/>
    <property type="evidence" value="ECO:0007669"/>
    <property type="project" value="TreeGrafter"/>
</dbReference>
<dbReference type="InterPro" id="IPR014756">
    <property type="entry name" value="Ig_E-set"/>
</dbReference>
<reference evidence="3 4" key="1">
    <citation type="journal article" date="2018" name="BMC Genomics">
        <title>Comparative genome analyses reveal sequence features reflecting distinct modes of host-adaptation between dicot and monocot powdery mildew.</title>
        <authorList>
            <person name="Wu Y."/>
            <person name="Ma X."/>
            <person name="Pan Z."/>
            <person name="Kale S.D."/>
            <person name="Song Y."/>
            <person name="King H."/>
            <person name="Zhang Q."/>
            <person name="Presley C."/>
            <person name="Deng X."/>
            <person name="Wei C.I."/>
            <person name="Xiao S."/>
        </authorList>
    </citation>
    <scope>NUCLEOTIDE SEQUENCE [LARGE SCALE GENOMIC DNA]</scope>
    <source>
        <strain evidence="3">UCSC1</strain>
    </source>
</reference>
<dbReference type="SUPFAM" id="SSF81296">
    <property type="entry name" value="E set domains"/>
    <property type="match status" value="1"/>
</dbReference>
<accession>A0A420HLK4</accession>
<sequence>MSVRIDIDNPRAVRTNYDNISGRILIFVKTDVKISTILVKLEGESRTQLARSSNGHVSRGGLVIETHKILYQVQQVFPDRSPSSCSTSNILQAGKHEFIFSFKIPLQNECVDYQLTSSEINVVESRMADAQQEIENMQVKRLLPPSLMGHPGFAEIRYFIKVTVRHPQIFKESWRSIAEFKFSPLELARPSWTGEELKTSIPFTFKTKIDSTTASQMGASLKLANSLHIAPKGELHARLPWPAMIM</sequence>
<dbReference type="GO" id="GO:0005886">
    <property type="term" value="C:plasma membrane"/>
    <property type="evidence" value="ECO:0007669"/>
    <property type="project" value="TreeGrafter"/>
</dbReference>
<dbReference type="AlphaFoldDB" id="A0A420HLK4"/>
<evidence type="ECO:0000259" key="2">
    <source>
        <dbReference type="Pfam" id="PF00339"/>
    </source>
</evidence>
<gene>
    <name evidence="3" type="ORF">GcC1_183006</name>
</gene>
<dbReference type="InterPro" id="IPR050357">
    <property type="entry name" value="Arrestin_domain-protein"/>
</dbReference>
<name>A0A420HLK4_9PEZI</name>
<dbReference type="GO" id="GO:0030674">
    <property type="term" value="F:protein-macromolecule adaptor activity"/>
    <property type="evidence" value="ECO:0007669"/>
    <property type="project" value="TreeGrafter"/>
</dbReference>
<feature type="domain" description="Arrestin-like N-terminal" evidence="2">
    <location>
        <begin position="3"/>
        <end position="107"/>
    </location>
</feature>
<dbReference type="EMBL" id="MCBR01018379">
    <property type="protein sequence ID" value="RKF58315.1"/>
    <property type="molecule type" value="Genomic_DNA"/>
</dbReference>
<evidence type="ECO:0000256" key="1">
    <source>
        <dbReference type="SAM" id="Coils"/>
    </source>
</evidence>
<feature type="coiled-coil region" evidence="1">
    <location>
        <begin position="113"/>
        <end position="140"/>
    </location>
</feature>
<evidence type="ECO:0000313" key="3">
    <source>
        <dbReference type="EMBL" id="RKF58315.1"/>
    </source>
</evidence>
<dbReference type="Gene3D" id="2.60.40.640">
    <property type="match status" value="1"/>
</dbReference>
<comment type="caution">
    <text evidence="3">The sequence shown here is derived from an EMBL/GenBank/DDBJ whole genome shotgun (WGS) entry which is preliminary data.</text>
</comment>
<dbReference type="Proteomes" id="UP000285405">
    <property type="component" value="Unassembled WGS sequence"/>
</dbReference>
<dbReference type="OrthoDB" id="3365616at2759"/>
<keyword evidence="1" id="KW-0175">Coiled coil</keyword>
<dbReference type="GO" id="GO:0070086">
    <property type="term" value="P:ubiquitin-dependent endocytosis"/>
    <property type="evidence" value="ECO:0007669"/>
    <property type="project" value="TreeGrafter"/>
</dbReference>
<proteinExistence type="predicted"/>